<evidence type="ECO:0000313" key="5">
    <source>
        <dbReference type="Proteomes" id="UP000005019"/>
    </source>
</evidence>
<dbReference type="RefSeq" id="WP_008064060.1">
    <property type="nucleotide sequence ID" value="NZ_AFHG01000058.1"/>
</dbReference>
<dbReference type="SUPFAM" id="SSF88946">
    <property type="entry name" value="Sigma2 domain of RNA polymerase sigma factors"/>
    <property type="match status" value="1"/>
</dbReference>
<dbReference type="Gene3D" id="1.10.1740.10">
    <property type="match status" value="1"/>
</dbReference>
<gene>
    <name evidence="4" type="ORF">METUNv1_03564</name>
</gene>
<dbReference type="AlphaFoldDB" id="F5RGX2"/>
<dbReference type="NCBIfam" id="TIGR02937">
    <property type="entry name" value="sigma70-ECF"/>
    <property type="match status" value="1"/>
</dbReference>
<dbReference type="InterPro" id="IPR014284">
    <property type="entry name" value="RNA_pol_sigma-70_dom"/>
</dbReference>
<dbReference type="InterPro" id="IPR036388">
    <property type="entry name" value="WH-like_DNA-bd_sf"/>
</dbReference>
<dbReference type="eggNOG" id="COG1595">
    <property type="taxonomic scope" value="Bacteria"/>
</dbReference>
<dbReference type="PANTHER" id="PTHR30173:SF43">
    <property type="entry name" value="ECF RNA POLYMERASE SIGMA FACTOR SIGI-RELATED"/>
    <property type="match status" value="1"/>
</dbReference>
<dbReference type="InterPro" id="IPR013325">
    <property type="entry name" value="RNA_pol_sigma_r2"/>
</dbReference>
<dbReference type="Proteomes" id="UP000005019">
    <property type="component" value="Unassembled WGS sequence"/>
</dbReference>
<dbReference type="Pfam" id="PF08281">
    <property type="entry name" value="Sigma70_r4_2"/>
    <property type="match status" value="1"/>
</dbReference>
<proteinExistence type="predicted"/>
<dbReference type="PANTHER" id="PTHR30173">
    <property type="entry name" value="SIGMA 19 FACTOR"/>
    <property type="match status" value="1"/>
</dbReference>
<dbReference type="EMBL" id="AFHG01000058">
    <property type="protein sequence ID" value="EGK70176.1"/>
    <property type="molecule type" value="Genomic_DNA"/>
</dbReference>
<dbReference type="Pfam" id="PF04542">
    <property type="entry name" value="Sigma70_r2"/>
    <property type="match status" value="1"/>
</dbReference>
<dbReference type="InterPro" id="IPR013249">
    <property type="entry name" value="RNA_pol_sigma70_r4_t2"/>
</dbReference>
<dbReference type="Gene3D" id="1.10.10.10">
    <property type="entry name" value="Winged helix-like DNA-binding domain superfamily/Winged helix DNA-binding domain"/>
    <property type="match status" value="1"/>
</dbReference>
<reference evidence="4 5" key="1">
    <citation type="journal article" date="2011" name="J. Bacteriol.">
        <title>Genome sequence of Methyloversatilis universalis FAM5T, a methylotrophic representative of the order Rhodocyclales.</title>
        <authorList>
            <person name="Kittichotirat W."/>
            <person name="Good N.M."/>
            <person name="Hall R."/>
            <person name="Bringel F."/>
            <person name="Lajus A."/>
            <person name="Medigue C."/>
            <person name="Smalley N.E."/>
            <person name="Beck D."/>
            <person name="Bumgarner R."/>
            <person name="Vuilleumier S."/>
            <person name="Kalyuzhnaya M.G."/>
        </authorList>
    </citation>
    <scope>NUCLEOTIDE SEQUENCE [LARGE SCALE GENOMIC DNA]</scope>
    <source>
        <strain evidence="5">ATCC BAA-1314 / JCM 13912 / FAM5</strain>
    </source>
</reference>
<dbReference type="Gene3D" id="3.10.450.50">
    <property type="match status" value="1"/>
</dbReference>
<comment type="subunit">
    <text evidence="1">Interacts transiently with the RNA polymerase catalytic core formed by RpoA, RpoB, RpoC and RpoZ (2 alpha, 1 beta, 1 beta' and 1 omega subunit) to form the RNA polymerase holoenzyme that can initiate transcription.</text>
</comment>
<dbReference type="InterPro" id="IPR052704">
    <property type="entry name" value="ECF_Sigma-70_Domain"/>
</dbReference>
<dbReference type="GO" id="GO:0003677">
    <property type="term" value="F:DNA binding"/>
    <property type="evidence" value="ECO:0007669"/>
    <property type="project" value="InterPro"/>
</dbReference>
<dbReference type="NCBIfam" id="NF007214">
    <property type="entry name" value="PRK09636.1"/>
    <property type="match status" value="1"/>
</dbReference>
<comment type="caution">
    <text evidence="4">The sequence shown here is derived from an EMBL/GenBank/DDBJ whole genome shotgun (WGS) entry which is preliminary data.</text>
</comment>
<dbReference type="SUPFAM" id="SSF88659">
    <property type="entry name" value="Sigma3 and sigma4 domains of RNA polymerase sigma factors"/>
    <property type="match status" value="1"/>
</dbReference>
<dbReference type="OrthoDB" id="3211555at2"/>
<dbReference type="GO" id="GO:0006352">
    <property type="term" value="P:DNA-templated transcription initiation"/>
    <property type="evidence" value="ECO:0007669"/>
    <property type="project" value="InterPro"/>
</dbReference>
<dbReference type="InterPro" id="IPR013324">
    <property type="entry name" value="RNA_pol_sigma_r3/r4-like"/>
</dbReference>
<keyword evidence="5" id="KW-1185">Reference proteome</keyword>
<feature type="domain" description="RNA polymerase sigma-70 region 2" evidence="2">
    <location>
        <begin position="8"/>
        <end position="71"/>
    </location>
</feature>
<evidence type="ECO:0000313" key="4">
    <source>
        <dbReference type="EMBL" id="EGK70176.1"/>
    </source>
</evidence>
<evidence type="ECO:0000259" key="3">
    <source>
        <dbReference type="Pfam" id="PF08281"/>
    </source>
</evidence>
<dbReference type="InterPro" id="IPR007627">
    <property type="entry name" value="RNA_pol_sigma70_r2"/>
</dbReference>
<dbReference type="GO" id="GO:0016987">
    <property type="term" value="F:sigma factor activity"/>
    <property type="evidence" value="ECO:0007669"/>
    <property type="project" value="InterPro"/>
</dbReference>
<dbReference type="SUPFAM" id="SSF54427">
    <property type="entry name" value="NTF2-like"/>
    <property type="match status" value="1"/>
</dbReference>
<accession>F5RGX2</accession>
<sequence length="301" mass="33606">MTNVAHTFDQHRQRLTGIAYRMLGSRADADDVLQDAWLRWHESAPDDLRSAEAWLVTTVTRLSLDRLRARKAETRHYVGPWLPEPLDAADPITPESRLELADNLSIAFIAVLERLTPDERAAFLLREVFDYDYPEVAKMLERNEAACRQLVHRAKARVGEDRPRFTVDRAAHLRVLRAFMAAAQSGRRDDIESLLAEDAIAVSDGGGKTWATIKPLQGAARIAWLYYAVARNPDIRLEWREGIVNGEPAILRFREGALHSTLSIVTDGERVVALYGVLNPDKLADFNADPAVTGAASDASC</sequence>
<feature type="domain" description="RNA polymerase sigma factor 70 region 4 type 2" evidence="3">
    <location>
        <begin position="107"/>
        <end position="157"/>
    </location>
</feature>
<name>F5RGX2_METUF</name>
<evidence type="ECO:0000256" key="1">
    <source>
        <dbReference type="ARBA" id="ARBA00011344"/>
    </source>
</evidence>
<organism evidence="4 5">
    <name type="scientific">Methyloversatilis universalis (strain ATCC BAA-1314 / DSM 25237 / JCM 13912 / CCUG 52030 / FAM5)</name>
    <dbReference type="NCBI Taxonomy" id="1000565"/>
    <lineage>
        <taxon>Bacteria</taxon>
        <taxon>Pseudomonadati</taxon>
        <taxon>Pseudomonadota</taxon>
        <taxon>Betaproteobacteria</taxon>
        <taxon>Nitrosomonadales</taxon>
        <taxon>Sterolibacteriaceae</taxon>
        <taxon>Methyloversatilis</taxon>
    </lineage>
</organism>
<dbReference type="STRING" id="1000565.METUNv1_03564"/>
<evidence type="ECO:0000259" key="2">
    <source>
        <dbReference type="Pfam" id="PF04542"/>
    </source>
</evidence>
<protein>
    <submittedName>
        <fullName evidence="4">RNA polymerase, sigma-24 subunit, ECF subfamily</fullName>
    </submittedName>
</protein>
<dbReference type="InterPro" id="IPR032710">
    <property type="entry name" value="NTF2-like_dom_sf"/>
</dbReference>